<dbReference type="RefSeq" id="WP_135248124.1">
    <property type="nucleotide sequence ID" value="NZ_SMLK01000001.1"/>
</dbReference>
<dbReference type="InterPro" id="IPR001173">
    <property type="entry name" value="Glyco_trans_2-like"/>
</dbReference>
<accession>A0A4Z0C932</accession>
<dbReference type="AlphaFoldDB" id="A0A4Z0C932"/>
<organism evidence="2 3">
    <name type="scientific">Ramlibacter humi</name>
    <dbReference type="NCBI Taxonomy" id="2530451"/>
    <lineage>
        <taxon>Bacteria</taxon>
        <taxon>Pseudomonadati</taxon>
        <taxon>Pseudomonadota</taxon>
        <taxon>Betaproteobacteria</taxon>
        <taxon>Burkholderiales</taxon>
        <taxon>Comamonadaceae</taxon>
        <taxon>Ramlibacter</taxon>
    </lineage>
</organism>
<dbReference type="InterPro" id="IPR029044">
    <property type="entry name" value="Nucleotide-diphossugar_trans"/>
</dbReference>
<reference evidence="2 3" key="1">
    <citation type="submission" date="2019-03" db="EMBL/GenBank/DDBJ databases">
        <title>Ramlibacter sp. 18x22-1, whole genome shotgun sequence.</title>
        <authorList>
            <person name="Zhang X."/>
            <person name="Feng G."/>
            <person name="Zhu H."/>
        </authorList>
    </citation>
    <scope>NUCLEOTIDE SEQUENCE [LARGE SCALE GENOMIC DNA]</scope>
    <source>
        <strain evidence="2 3">18x22-1</strain>
    </source>
</reference>
<feature type="domain" description="Glycosyltransferase 2-like" evidence="1">
    <location>
        <begin position="6"/>
        <end position="126"/>
    </location>
</feature>
<evidence type="ECO:0000259" key="1">
    <source>
        <dbReference type="Pfam" id="PF00535"/>
    </source>
</evidence>
<keyword evidence="2" id="KW-0808">Transferase</keyword>
<sequence length="247" mass="27599">MASIAVITPYHQEPLEVLEQCHRSVLAQEPAADHFMVADGFPNPQVAGWKVRHVVLPQAHGYGGSVPRGVGAMLAEAQGYEFVAFLDADNWYHPGHLASLVELQRRTRAPVCSSLRTFHQPDGTPIETVEAAEDQLVHVDTSCLLIHRSAFSALPVWMHLPQQIFKLCDRVFVAALRHKRFAIASTRQRTVAYRTLYQTHYEAAGLPLPAGFKPTNILHPSYEWLNTREGVALTVERLGFWPAAYMA</sequence>
<protein>
    <submittedName>
        <fullName evidence="2">Glycosyltransferase family 2 protein</fullName>
    </submittedName>
</protein>
<dbReference type="Gene3D" id="3.90.550.10">
    <property type="entry name" value="Spore Coat Polysaccharide Biosynthesis Protein SpsA, Chain A"/>
    <property type="match status" value="1"/>
</dbReference>
<dbReference type="SUPFAM" id="SSF53448">
    <property type="entry name" value="Nucleotide-diphospho-sugar transferases"/>
    <property type="match status" value="1"/>
</dbReference>
<comment type="caution">
    <text evidence="2">The sequence shown here is derived from an EMBL/GenBank/DDBJ whole genome shotgun (WGS) entry which is preliminary data.</text>
</comment>
<dbReference type="EMBL" id="SMLK01000001">
    <property type="protein sequence ID" value="TFZ08187.1"/>
    <property type="molecule type" value="Genomic_DNA"/>
</dbReference>
<dbReference type="GO" id="GO:0016740">
    <property type="term" value="F:transferase activity"/>
    <property type="evidence" value="ECO:0007669"/>
    <property type="project" value="UniProtKB-KW"/>
</dbReference>
<proteinExistence type="predicted"/>
<gene>
    <name evidence="2" type="ORF">EZ216_03220</name>
</gene>
<dbReference type="Pfam" id="PF00535">
    <property type="entry name" value="Glycos_transf_2"/>
    <property type="match status" value="1"/>
</dbReference>
<name>A0A4Z0C932_9BURK</name>
<evidence type="ECO:0000313" key="2">
    <source>
        <dbReference type="EMBL" id="TFZ08187.1"/>
    </source>
</evidence>
<keyword evidence="3" id="KW-1185">Reference proteome</keyword>
<dbReference type="CDD" id="cd00761">
    <property type="entry name" value="Glyco_tranf_GTA_type"/>
    <property type="match status" value="1"/>
</dbReference>
<dbReference type="Proteomes" id="UP000297839">
    <property type="component" value="Unassembled WGS sequence"/>
</dbReference>
<evidence type="ECO:0000313" key="3">
    <source>
        <dbReference type="Proteomes" id="UP000297839"/>
    </source>
</evidence>
<dbReference type="OrthoDB" id="7210585at2"/>